<keyword evidence="5 9" id="KW-0963">Cytoplasm</keyword>
<dbReference type="GO" id="GO:0005737">
    <property type="term" value="C:cytoplasm"/>
    <property type="evidence" value="ECO:0007669"/>
    <property type="project" value="UniProtKB-SubCell"/>
</dbReference>
<dbReference type="SUPFAM" id="SSF46785">
    <property type="entry name" value="Winged helix' DNA-binding domain"/>
    <property type="match status" value="1"/>
</dbReference>
<keyword evidence="7 9" id="KW-0238">DNA-binding</keyword>
<dbReference type="Gene3D" id="1.10.10.10">
    <property type="entry name" value="Winged helix-like DNA-binding domain superfamily/Winged helix DNA-binding domain"/>
    <property type="match status" value="1"/>
</dbReference>
<evidence type="ECO:0000256" key="3">
    <source>
        <dbReference type="ARBA" id="ARBA00008316"/>
    </source>
</evidence>
<evidence type="ECO:0000256" key="8">
    <source>
        <dbReference type="ARBA" id="ARBA00023163"/>
    </source>
</evidence>
<keyword evidence="13" id="KW-1185">Reference proteome</keyword>
<dbReference type="Pfam" id="PF01316">
    <property type="entry name" value="Arg_repressor"/>
    <property type="match status" value="1"/>
</dbReference>
<dbReference type="PANTHER" id="PTHR34471">
    <property type="entry name" value="ARGININE REPRESSOR"/>
    <property type="match status" value="1"/>
</dbReference>
<dbReference type="GO" id="GO:0034618">
    <property type="term" value="F:arginine binding"/>
    <property type="evidence" value="ECO:0007669"/>
    <property type="project" value="InterPro"/>
</dbReference>
<dbReference type="Gene3D" id="3.30.1360.40">
    <property type="match status" value="1"/>
</dbReference>
<evidence type="ECO:0000313" key="12">
    <source>
        <dbReference type="EMBL" id="QDU69047.1"/>
    </source>
</evidence>
<keyword evidence="6 9" id="KW-0805">Transcription regulation</keyword>
<comment type="function">
    <text evidence="9">Regulates arginine biosynthesis genes.</text>
</comment>
<evidence type="ECO:0000256" key="9">
    <source>
        <dbReference type="HAMAP-Rule" id="MF_00173"/>
    </source>
</evidence>
<dbReference type="InterPro" id="IPR036390">
    <property type="entry name" value="WH_DNA-bd_sf"/>
</dbReference>
<comment type="pathway">
    <text evidence="2 9">Amino-acid biosynthesis; L-arginine biosynthesis [regulation].</text>
</comment>
<dbReference type="Pfam" id="PF02863">
    <property type="entry name" value="Arg_repressor_C"/>
    <property type="match status" value="1"/>
</dbReference>
<dbReference type="AlphaFoldDB" id="A0A518BQ00"/>
<dbReference type="GO" id="GO:0006526">
    <property type="term" value="P:L-arginine biosynthetic process"/>
    <property type="evidence" value="ECO:0007669"/>
    <property type="project" value="UniProtKB-UniPathway"/>
</dbReference>
<feature type="domain" description="Arginine repressor DNA-binding" evidence="10">
    <location>
        <begin position="7"/>
        <end position="59"/>
    </location>
</feature>
<evidence type="ECO:0000256" key="6">
    <source>
        <dbReference type="ARBA" id="ARBA00023015"/>
    </source>
</evidence>
<keyword evidence="9" id="KW-0678">Repressor</keyword>
<dbReference type="InterPro" id="IPR036251">
    <property type="entry name" value="Arg_repress_C_sf"/>
</dbReference>
<comment type="similarity">
    <text evidence="3 9">Belongs to the ArgR family.</text>
</comment>
<dbReference type="InterPro" id="IPR036388">
    <property type="entry name" value="WH-like_DNA-bd_sf"/>
</dbReference>
<dbReference type="EMBL" id="CP036287">
    <property type="protein sequence ID" value="QDU69047.1"/>
    <property type="molecule type" value="Genomic_DNA"/>
</dbReference>
<reference evidence="12 13" key="1">
    <citation type="submission" date="2019-02" db="EMBL/GenBank/DDBJ databases">
        <title>Deep-cultivation of Planctomycetes and their phenomic and genomic characterization uncovers novel biology.</title>
        <authorList>
            <person name="Wiegand S."/>
            <person name="Jogler M."/>
            <person name="Boedeker C."/>
            <person name="Pinto D."/>
            <person name="Vollmers J."/>
            <person name="Rivas-Marin E."/>
            <person name="Kohn T."/>
            <person name="Peeters S.H."/>
            <person name="Heuer A."/>
            <person name="Rast P."/>
            <person name="Oberbeckmann S."/>
            <person name="Bunk B."/>
            <person name="Jeske O."/>
            <person name="Meyerdierks A."/>
            <person name="Storesund J.E."/>
            <person name="Kallscheuer N."/>
            <person name="Luecker S."/>
            <person name="Lage O.M."/>
            <person name="Pohl T."/>
            <person name="Merkel B.J."/>
            <person name="Hornburger P."/>
            <person name="Mueller R.-W."/>
            <person name="Bruemmer F."/>
            <person name="Labrenz M."/>
            <person name="Spormann A.M."/>
            <person name="Op den Camp H."/>
            <person name="Overmann J."/>
            <person name="Amann R."/>
            <person name="Jetten M.S.M."/>
            <person name="Mascher T."/>
            <person name="Medema M.H."/>
            <person name="Devos D.P."/>
            <person name="Kaster A.-K."/>
            <person name="Ovreas L."/>
            <person name="Rohde M."/>
            <person name="Galperin M.Y."/>
            <person name="Jogler C."/>
        </authorList>
    </citation>
    <scope>NUCLEOTIDE SEQUENCE [LARGE SCALE GENOMIC DNA]</scope>
    <source>
        <strain evidence="12 13">Pla133</strain>
    </source>
</reference>
<dbReference type="GO" id="GO:1900079">
    <property type="term" value="P:regulation of arginine biosynthetic process"/>
    <property type="evidence" value="ECO:0007669"/>
    <property type="project" value="UniProtKB-UniRule"/>
</dbReference>
<dbReference type="SUPFAM" id="SSF55252">
    <property type="entry name" value="C-terminal domain of arginine repressor"/>
    <property type="match status" value="1"/>
</dbReference>
<sequence>MVSTVQTKRQRRGAIVELLQTESIGSQAELAQRLADRGLVANQATLSRDLRDMGVVKGPDGYHLPEEPGAADDASAALATALRRWAVSAVAAQNQVVLRTPPSGAQPLALAIDQADEPQILGTVAGDDTILVITRNPGSAKALVKHFAAAAGKSLETAR</sequence>
<evidence type="ECO:0000256" key="4">
    <source>
        <dbReference type="ARBA" id="ARBA00021148"/>
    </source>
</evidence>
<name>A0A518BQ00_9BACT</name>
<evidence type="ECO:0000256" key="2">
    <source>
        <dbReference type="ARBA" id="ARBA00005040"/>
    </source>
</evidence>
<dbReference type="PANTHER" id="PTHR34471:SF1">
    <property type="entry name" value="ARGININE REPRESSOR"/>
    <property type="match status" value="1"/>
</dbReference>
<accession>A0A518BQ00</accession>
<dbReference type="InterPro" id="IPR020899">
    <property type="entry name" value="Arg_repress_C"/>
</dbReference>
<organism evidence="12 13">
    <name type="scientific">Engelhardtia mirabilis</name>
    <dbReference type="NCBI Taxonomy" id="2528011"/>
    <lineage>
        <taxon>Bacteria</taxon>
        <taxon>Pseudomonadati</taxon>
        <taxon>Planctomycetota</taxon>
        <taxon>Planctomycetia</taxon>
        <taxon>Planctomycetia incertae sedis</taxon>
        <taxon>Engelhardtia</taxon>
    </lineage>
</organism>
<evidence type="ECO:0000259" key="10">
    <source>
        <dbReference type="Pfam" id="PF01316"/>
    </source>
</evidence>
<feature type="domain" description="Arginine repressor C-terminal" evidence="11">
    <location>
        <begin position="83"/>
        <end position="147"/>
    </location>
</feature>
<dbReference type="PRINTS" id="PR01467">
    <property type="entry name" value="ARGREPRESSOR"/>
</dbReference>
<dbReference type="RefSeq" id="WP_145068590.1">
    <property type="nucleotide sequence ID" value="NZ_CP036287.1"/>
</dbReference>
<proteinExistence type="inferred from homology"/>
<keyword evidence="9" id="KW-0028">Amino-acid biosynthesis</keyword>
<dbReference type="GO" id="GO:0003677">
    <property type="term" value="F:DNA binding"/>
    <property type="evidence" value="ECO:0007669"/>
    <property type="project" value="UniProtKB-KW"/>
</dbReference>
<evidence type="ECO:0000259" key="11">
    <source>
        <dbReference type="Pfam" id="PF02863"/>
    </source>
</evidence>
<dbReference type="GO" id="GO:0051259">
    <property type="term" value="P:protein complex oligomerization"/>
    <property type="evidence" value="ECO:0007669"/>
    <property type="project" value="InterPro"/>
</dbReference>
<dbReference type="HAMAP" id="MF_00173">
    <property type="entry name" value="Arg_repressor"/>
    <property type="match status" value="1"/>
</dbReference>
<comment type="subcellular location">
    <subcellularLocation>
        <location evidence="1 9">Cytoplasm</location>
    </subcellularLocation>
</comment>
<protein>
    <recommendedName>
        <fullName evidence="4 9">Arginine repressor</fullName>
    </recommendedName>
</protein>
<dbReference type="InterPro" id="IPR020900">
    <property type="entry name" value="Arg_repress_DNA-bd"/>
</dbReference>
<gene>
    <name evidence="9 12" type="primary">argR</name>
    <name evidence="12" type="ORF">Pla133_41630</name>
</gene>
<dbReference type="UniPathway" id="UPA00068"/>
<dbReference type="Proteomes" id="UP000316921">
    <property type="component" value="Chromosome"/>
</dbReference>
<keyword evidence="8 9" id="KW-0804">Transcription</keyword>
<dbReference type="KEGG" id="pbap:Pla133_41630"/>
<dbReference type="InterPro" id="IPR001669">
    <property type="entry name" value="Arg_repress"/>
</dbReference>
<dbReference type="GO" id="GO:0003700">
    <property type="term" value="F:DNA-binding transcription factor activity"/>
    <property type="evidence" value="ECO:0007669"/>
    <property type="project" value="UniProtKB-UniRule"/>
</dbReference>
<keyword evidence="9" id="KW-0055">Arginine biosynthesis</keyword>
<evidence type="ECO:0000256" key="7">
    <source>
        <dbReference type="ARBA" id="ARBA00023125"/>
    </source>
</evidence>
<evidence type="ECO:0000256" key="1">
    <source>
        <dbReference type="ARBA" id="ARBA00004496"/>
    </source>
</evidence>
<evidence type="ECO:0000256" key="5">
    <source>
        <dbReference type="ARBA" id="ARBA00022490"/>
    </source>
</evidence>
<evidence type="ECO:0000313" key="13">
    <source>
        <dbReference type="Proteomes" id="UP000316921"/>
    </source>
</evidence>